<proteinExistence type="predicted"/>
<accession>A0A850HA74</accession>
<sequence>MLTKGTRLSRKCALSLGASAGAALASVSAVPAMAQDDVQNQSVLERDRPEYEGDGLRVGSLIVRPELNTTVSFNDNILADDTDTISDTIFRVRPEVLVRLDQPVIDLRLRAGADFERFADNTSENTDAYFTTLRGILGRGRPTQAQFRVTYRADNESRRALDAANSLATRLGRDSIEAFAEVRQDLGDLDLLVSGRVRDLSYGSARNDVGDLVDFSFRDQTIYQGTIGSEYAISPNDLLIARATYDKRDLDVRPGDPLFPINGFDQSSEGYRLEVGYGRQVSELLYLRVFVGYLEQNFDDNRVEDISGLSLNSDVFWNVTPLTSVRVAASRSIDEVVAPDLAGNLRSQISGQVDHELKRNFIISGGVRYADISPRGIGVSSDEFEANITGRLLVNRQITVTGGFSHFQRNSSNANQRFDENVFTVGLRFRI</sequence>
<dbReference type="SUPFAM" id="SSF56935">
    <property type="entry name" value="Porins"/>
    <property type="match status" value="1"/>
</dbReference>
<dbReference type="RefSeq" id="WP_176271722.1">
    <property type="nucleotide sequence ID" value="NZ_JABWTA010000001.1"/>
</dbReference>
<dbReference type="Pfam" id="PF10082">
    <property type="entry name" value="BBP2_2"/>
    <property type="match status" value="1"/>
</dbReference>
<dbReference type="AlphaFoldDB" id="A0A850HA74"/>
<evidence type="ECO:0000313" key="2">
    <source>
        <dbReference type="EMBL" id="NVE93348.1"/>
    </source>
</evidence>
<feature type="chain" id="PRO_5032446192" evidence="1">
    <location>
        <begin position="35"/>
        <end position="431"/>
    </location>
</feature>
<organism evidence="2 3">
    <name type="scientific">Altererythrobacter lutimaris</name>
    <dbReference type="NCBI Taxonomy" id="2743979"/>
    <lineage>
        <taxon>Bacteria</taxon>
        <taxon>Pseudomonadati</taxon>
        <taxon>Pseudomonadota</taxon>
        <taxon>Alphaproteobacteria</taxon>
        <taxon>Sphingomonadales</taxon>
        <taxon>Erythrobacteraceae</taxon>
        <taxon>Altererythrobacter</taxon>
    </lineage>
</organism>
<protein>
    <submittedName>
        <fullName evidence="2">Outer membrane beta-barrel protein</fullName>
    </submittedName>
</protein>
<keyword evidence="3" id="KW-1185">Reference proteome</keyword>
<comment type="caution">
    <text evidence="2">The sequence shown here is derived from an EMBL/GenBank/DDBJ whole genome shotgun (WGS) entry which is preliminary data.</text>
</comment>
<feature type="signal peptide" evidence="1">
    <location>
        <begin position="1"/>
        <end position="34"/>
    </location>
</feature>
<gene>
    <name evidence="2" type="ORF">HUO12_00385</name>
</gene>
<dbReference type="InterPro" id="IPR018759">
    <property type="entry name" value="BBP2_2"/>
</dbReference>
<dbReference type="Proteomes" id="UP000546031">
    <property type="component" value="Unassembled WGS sequence"/>
</dbReference>
<name>A0A850HA74_9SPHN</name>
<evidence type="ECO:0000256" key="1">
    <source>
        <dbReference type="SAM" id="SignalP"/>
    </source>
</evidence>
<reference evidence="2 3" key="1">
    <citation type="submission" date="2020-06" db="EMBL/GenBank/DDBJ databases">
        <title>Altererythrobacter lutimaris sp. nov., a marine bacterium isolated from a tidal flat.</title>
        <authorList>
            <person name="Kim D."/>
            <person name="Yoo Y."/>
            <person name="Kim J.-J."/>
        </authorList>
    </citation>
    <scope>NUCLEOTIDE SEQUENCE [LARGE SCALE GENOMIC DNA]</scope>
    <source>
        <strain evidence="2 3">JGD-16</strain>
    </source>
</reference>
<evidence type="ECO:0000313" key="3">
    <source>
        <dbReference type="Proteomes" id="UP000546031"/>
    </source>
</evidence>
<dbReference type="EMBL" id="JABWTA010000001">
    <property type="protein sequence ID" value="NVE93348.1"/>
    <property type="molecule type" value="Genomic_DNA"/>
</dbReference>
<keyword evidence="1" id="KW-0732">Signal</keyword>